<dbReference type="InterPro" id="IPR016095">
    <property type="entry name" value="Ribosomal_uL1_3-a/b-sand"/>
</dbReference>
<dbReference type="PANTHER" id="PTHR36427:SF3">
    <property type="entry name" value="LARGE RIBOSOMAL SUBUNIT PROTEIN UL1M"/>
    <property type="match status" value="1"/>
</dbReference>
<dbReference type="InterPro" id="IPR028364">
    <property type="entry name" value="Ribosomal_uL1/biogenesis"/>
</dbReference>
<evidence type="ECO:0000256" key="2">
    <source>
        <dbReference type="ARBA" id="ARBA00022980"/>
    </source>
</evidence>
<dbReference type="Pfam" id="PF00687">
    <property type="entry name" value="Ribosomal_L1"/>
    <property type="match status" value="1"/>
</dbReference>
<sequence length="135" mass="15277">DDPSAPVQIRLDLNMNLDIEGKEFIENFKQMIVLPHPFEFGKRRVVMAFTKQADAQMAAREAGAEFAGGEDVIKKIKRGEFKVDEVDYFVANLDLHSELSSIRGLLKDKLPNHSNGLLDASIFRLRRRPFGPSFS</sequence>
<dbReference type="AlphaFoldDB" id="A0A915HNK6"/>
<dbReference type="PANTHER" id="PTHR36427">
    <property type="entry name" value="54S RIBOSOMAL PROTEIN L1, MITOCHONDRIAL"/>
    <property type="match status" value="1"/>
</dbReference>
<proteinExistence type="inferred from homology"/>
<reference evidence="5" key="1">
    <citation type="submission" date="2022-11" db="UniProtKB">
        <authorList>
            <consortium name="WormBaseParasite"/>
        </authorList>
    </citation>
    <scope>IDENTIFICATION</scope>
</reference>
<evidence type="ECO:0000256" key="3">
    <source>
        <dbReference type="ARBA" id="ARBA00023274"/>
    </source>
</evidence>
<organism evidence="4 5">
    <name type="scientific">Romanomermis culicivorax</name>
    <name type="common">Nematode worm</name>
    <dbReference type="NCBI Taxonomy" id="13658"/>
    <lineage>
        <taxon>Eukaryota</taxon>
        <taxon>Metazoa</taxon>
        <taxon>Ecdysozoa</taxon>
        <taxon>Nematoda</taxon>
        <taxon>Enoplea</taxon>
        <taxon>Dorylaimia</taxon>
        <taxon>Mermithida</taxon>
        <taxon>Mermithoidea</taxon>
        <taxon>Mermithidae</taxon>
        <taxon>Romanomermis</taxon>
    </lineage>
</organism>
<comment type="similarity">
    <text evidence="1">Belongs to the universal ribosomal protein uL1 family.</text>
</comment>
<dbReference type="GO" id="GO:0005840">
    <property type="term" value="C:ribosome"/>
    <property type="evidence" value="ECO:0007669"/>
    <property type="project" value="UniProtKB-KW"/>
</dbReference>
<keyword evidence="3" id="KW-0687">Ribonucleoprotein</keyword>
<dbReference type="InterPro" id="IPR023674">
    <property type="entry name" value="Ribosomal_uL1-like"/>
</dbReference>
<dbReference type="Proteomes" id="UP000887565">
    <property type="component" value="Unplaced"/>
</dbReference>
<dbReference type="GO" id="GO:1990904">
    <property type="term" value="C:ribonucleoprotein complex"/>
    <property type="evidence" value="ECO:0007669"/>
    <property type="project" value="UniProtKB-KW"/>
</dbReference>
<dbReference type="SUPFAM" id="SSF56808">
    <property type="entry name" value="Ribosomal protein L1"/>
    <property type="match status" value="1"/>
</dbReference>
<keyword evidence="4" id="KW-1185">Reference proteome</keyword>
<name>A0A915HNK6_ROMCU</name>
<evidence type="ECO:0000256" key="1">
    <source>
        <dbReference type="ARBA" id="ARBA00010531"/>
    </source>
</evidence>
<protein>
    <submittedName>
        <fullName evidence="5">Ribosomal protein L1</fullName>
    </submittedName>
</protein>
<dbReference type="Gene3D" id="3.40.50.790">
    <property type="match status" value="1"/>
</dbReference>
<evidence type="ECO:0000313" key="5">
    <source>
        <dbReference type="WBParaSite" id="nRc.2.0.1.t03289-RA"/>
    </source>
</evidence>
<evidence type="ECO:0000313" key="4">
    <source>
        <dbReference type="Proteomes" id="UP000887565"/>
    </source>
</evidence>
<accession>A0A915HNK6</accession>
<keyword evidence="2" id="KW-0689">Ribosomal protein</keyword>
<dbReference type="WBParaSite" id="nRc.2.0.1.t03289-RA">
    <property type="protein sequence ID" value="nRc.2.0.1.t03289-RA"/>
    <property type="gene ID" value="nRc.2.0.1.g03289"/>
</dbReference>